<dbReference type="Proteomes" id="UP001158049">
    <property type="component" value="Unassembled WGS sequence"/>
</dbReference>
<dbReference type="InterPro" id="IPR008920">
    <property type="entry name" value="TF_FadR/GntR_C"/>
</dbReference>
<dbReference type="SMART" id="SM00895">
    <property type="entry name" value="FCD"/>
    <property type="match status" value="1"/>
</dbReference>
<evidence type="ECO:0000313" key="6">
    <source>
        <dbReference type="Proteomes" id="UP001158049"/>
    </source>
</evidence>
<dbReference type="Pfam" id="PF00392">
    <property type="entry name" value="GntR"/>
    <property type="match status" value="1"/>
</dbReference>
<dbReference type="Pfam" id="PF07729">
    <property type="entry name" value="FCD"/>
    <property type="match status" value="1"/>
</dbReference>
<name>A0ABY1QVK2_9BURK</name>
<dbReference type="RefSeq" id="WP_283445385.1">
    <property type="nucleotide sequence ID" value="NZ_FXUL01000033.1"/>
</dbReference>
<dbReference type="PANTHER" id="PTHR43537:SF50">
    <property type="entry name" value="TRANSCRIPTIONAL REGULATORY PROTEIN"/>
    <property type="match status" value="1"/>
</dbReference>
<keyword evidence="2" id="KW-0238">DNA-binding</keyword>
<protein>
    <submittedName>
        <fullName evidence="5">Transcriptional regulator, GntR family</fullName>
    </submittedName>
</protein>
<proteinExistence type="predicted"/>
<organism evidence="5 6">
    <name type="scientific">Noviherbaspirillum suwonense</name>
    <dbReference type="NCBI Taxonomy" id="1224511"/>
    <lineage>
        <taxon>Bacteria</taxon>
        <taxon>Pseudomonadati</taxon>
        <taxon>Pseudomonadota</taxon>
        <taxon>Betaproteobacteria</taxon>
        <taxon>Burkholderiales</taxon>
        <taxon>Oxalobacteraceae</taxon>
        <taxon>Noviherbaspirillum</taxon>
    </lineage>
</organism>
<evidence type="ECO:0000256" key="3">
    <source>
        <dbReference type="ARBA" id="ARBA00023163"/>
    </source>
</evidence>
<dbReference type="EMBL" id="FXUL01000033">
    <property type="protein sequence ID" value="SMP79982.1"/>
    <property type="molecule type" value="Genomic_DNA"/>
</dbReference>
<evidence type="ECO:0000259" key="4">
    <source>
        <dbReference type="PROSITE" id="PS50949"/>
    </source>
</evidence>
<dbReference type="Gene3D" id="1.20.120.530">
    <property type="entry name" value="GntR ligand-binding domain-like"/>
    <property type="match status" value="1"/>
</dbReference>
<keyword evidence="1" id="KW-0805">Transcription regulation</keyword>
<sequence length="250" mass="27685">MQNTENESAPSSFLAVTKVERMRLHDTVVTHLRNLIVEGALAPGMKLNERELCETLGISRTPLREAMKVLAAEGLIDIAPNRGAFVSRMSDTEIWESFEVMSGLEAMSGELAAMRITPVEIAEIKALHYAMIACRAQNDLPGYYSRNQTIHNKINEAARNSVLRQTYLSINRRLLALRFKSNFQAGKWDSAIQDHEEMIKALETRDGPRLGAILRKHLLEKRDAILRDLAGAPAAADSKSTASDKTTAAA</sequence>
<dbReference type="PRINTS" id="PR00035">
    <property type="entry name" value="HTHGNTR"/>
</dbReference>
<dbReference type="InterPro" id="IPR011711">
    <property type="entry name" value="GntR_C"/>
</dbReference>
<dbReference type="PANTHER" id="PTHR43537">
    <property type="entry name" value="TRANSCRIPTIONAL REGULATOR, GNTR FAMILY"/>
    <property type="match status" value="1"/>
</dbReference>
<dbReference type="InterPro" id="IPR036388">
    <property type="entry name" value="WH-like_DNA-bd_sf"/>
</dbReference>
<feature type="domain" description="HTH gntR-type" evidence="4">
    <location>
        <begin position="22"/>
        <end position="89"/>
    </location>
</feature>
<keyword evidence="6" id="KW-1185">Reference proteome</keyword>
<dbReference type="Gene3D" id="1.10.10.10">
    <property type="entry name" value="Winged helix-like DNA-binding domain superfamily/Winged helix DNA-binding domain"/>
    <property type="match status" value="1"/>
</dbReference>
<dbReference type="InterPro" id="IPR000524">
    <property type="entry name" value="Tscrpt_reg_HTH_GntR"/>
</dbReference>
<dbReference type="SMART" id="SM00345">
    <property type="entry name" value="HTH_GNTR"/>
    <property type="match status" value="1"/>
</dbReference>
<dbReference type="SUPFAM" id="SSF48008">
    <property type="entry name" value="GntR ligand-binding domain-like"/>
    <property type="match status" value="1"/>
</dbReference>
<keyword evidence="3" id="KW-0804">Transcription</keyword>
<evidence type="ECO:0000313" key="5">
    <source>
        <dbReference type="EMBL" id="SMP79982.1"/>
    </source>
</evidence>
<dbReference type="SUPFAM" id="SSF46785">
    <property type="entry name" value="Winged helix' DNA-binding domain"/>
    <property type="match status" value="1"/>
</dbReference>
<reference evidence="5 6" key="1">
    <citation type="submission" date="2017-05" db="EMBL/GenBank/DDBJ databases">
        <authorList>
            <person name="Varghese N."/>
            <person name="Submissions S."/>
        </authorList>
    </citation>
    <scope>NUCLEOTIDE SEQUENCE [LARGE SCALE GENOMIC DNA]</scope>
    <source>
        <strain evidence="5 6">DSM 26001</strain>
    </source>
</reference>
<comment type="caution">
    <text evidence="5">The sequence shown here is derived from an EMBL/GenBank/DDBJ whole genome shotgun (WGS) entry which is preliminary data.</text>
</comment>
<dbReference type="CDD" id="cd07377">
    <property type="entry name" value="WHTH_GntR"/>
    <property type="match status" value="1"/>
</dbReference>
<dbReference type="InterPro" id="IPR036390">
    <property type="entry name" value="WH_DNA-bd_sf"/>
</dbReference>
<accession>A0ABY1QVK2</accession>
<dbReference type="PROSITE" id="PS50949">
    <property type="entry name" value="HTH_GNTR"/>
    <property type="match status" value="1"/>
</dbReference>
<gene>
    <name evidence="5" type="ORF">SAMN06295970_13343</name>
</gene>
<evidence type="ECO:0000256" key="1">
    <source>
        <dbReference type="ARBA" id="ARBA00023015"/>
    </source>
</evidence>
<evidence type="ECO:0000256" key="2">
    <source>
        <dbReference type="ARBA" id="ARBA00023125"/>
    </source>
</evidence>